<evidence type="ECO:0000313" key="3">
    <source>
        <dbReference type="Proteomes" id="UP000818266"/>
    </source>
</evidence>
<keyword evidence="1" id="KW-0812">Transmembrane</keyword>
<keyword evidence="1" id="KW-1133">Transmembrane helix</keyword>
<reference evidence="2 3" key="1">
    <citation type="submission" date="2020-03" db="EMBL/GenBank/DDBJ databases">
        <title>Chryseoglobus sp. isolated from a deep-sea seamount.</title>
        <authorList>
            <person name="Zhang D.-C."/>
        </authorList>
    </citation>
    <scope>NUCLEOTIDE SEQUENCE [LARGE SCALE GENOMIC DNA]</scope>
    <source>
        <strain evidence="2 3">KN1116</strain>
    </source>
</reference>
<keyword evidence="3" id="KW-1185">Reference proteome</keyword>
<proteinExistence type="predicted"/>
<dbReference type="EMBL" id="VIKT02000017">
    <property type="protein sequence ID" value="NHF63571.1"/>
    <property type="molecule type" value="Genomic_DNA"/>
</dbReference>
<protein>
    <submittedName>
        <fullName evidence="2">Uncharacterized protein</fullName>
    </submittedName>
</protein>
<evidence type="ECO:0000313" key="2">
    <source>
        <dbReference type="EMBL" id="NHF63571.1"/>
    </source>
</evidence>
<dbReference type="AlphaFoldDB" id="A0A9E5ML64"/>
<feature type="transmembrane region" description="Helical" evidence="1">
    <location>
        <begin position="133"/>
        <end position="152"/>
    </location>
</feature>
<feature type="transmembrane region" description="Helical" evidence="1">
    <location>
        <begin position="183"/>
        <end position="205"/>
    </location>
</feature>
<accession>A0A9E5ML64</accession>
<comment type="caution">
    <text evidence="2">The sequence shown here is derived from an EMBL/GenBank/DDBJ whole genome shotgun (WGS) entry which is preliminary data.</text>
</comment>
<feature type="transmembrane region" description="Helical" evidence="1">
    <location>
        <begin position="68"/>
        <end position="89"/>
    </location>
</feature>
<dbReference type="RefSeq" id="WP_152583901.1">
    <property type="nucleotide sequence ID" value="NZ_VIKT02000017.1"/>
</dbReference>
<dbReference type="Proteomes" id="UP000818266">
    <property type="component" value="Unassembled WGS sequence"/>
</dbReference>
<feature type="transmembrane region" description="Helical" evidence="1">
    <location>
        <begin position="159"/>
        <end position="177"/>
    </location>
</feature>
<feature type="transmembrane region" description="Helical" evidence="1">
    <location>
        <begin position="40"/>
        <end position="62"/>
    </location>
</feature>
<feature type="transmembrane region" description="Helical" evidence="1">
    <location>
        <begin position="101"/>
        <end position="121"/>
    </location>
</feature>
<organism evidence="2 3">
    <name type="scientific">Microcella pacifica</name>
    <dbReference type="NCBI Taxonomy" id="2591847"/>
    <lineage>
        <taxon>Bacteria</taxon>
        <taxon>Bacillati</taxon>
        <taxon>Actinomycetota</taxon>
        <taxon>Actinomycetes</taxon>
        <taxon>Micrococcales</taxon>
        <taxon>Microbacteriaceae</taxon>
        <taxon>Microcella</taxon>
    </lineage>
</organism>
<dbReference type="OrthoDB" id="5124052at2"/>
<gene>
    <name evidence="2" type="ORF">FK219_010030</name>
</gene>
<evidence type="ECO:0000256" key="1">
    <source>
        <dbReference type="SAM" id="Phobius"/>
    </source>
</evidence>
<keyword evidence="1" id="KW-0472">Membrane</keyword>
<name>A0A9E5ML64_9MICO</name>
<sequence>MTTHSTLARRELARFPWGISARGLRAGRATTERIDPLSAVAARPVTGGILALAVVLPVLTLLSRGSEVTWLAGFVLATVLVIATAAIILDRTRAHRSVFSVAWGLLIYLVLGAVLALAVASTYGANLLLRDDWAPLVAGLILLSLAPYRPALELATATASLTAVSALLALLQAPFAASPVPLATFAVAGSSSLACLGFASAAYAFSVNGSILTWLEQAWRSAAATAVEQRGGVARSVQQQRVSLVNRKVVPFFTRIGAAETFAPEDREEARELAQSIRALLVADVQRGWAQSLLDELCSRAPEATVSGIADDPDDVGRGLTTAQRTLLRAIGMQAVERVEASAIGLRIRATATGASVRWSLTTPTGGSRAVRVLNPTLHLVRGLTLRSRVEAQADSVTLEFEYGH</sequence>